<comment type="caution">
    <text evidence="1">The sequence shown here is derived from an EMBL/GenBank/DDBJ whole genome shotgun (WGS) entry which is preliminary data.</text>
</comment>
<dbReference type="EMBL" id="CAOQHR010000004">
    <property type="protein sequence ID" value="CAI6334005.1"/>
    <property type="molecule type" value="Genomic_DNA"/>
</dbReference>
<name>A0A9W4UDP6_9PLEO</name>
<protein>
    <submittedName>
        <fullName evidence="1">Uncharacterized protein</fullName>
    </submittedName>
</protein>
<reference evidence="1" key="1">
    <citation type="submission" date="2023-01" db="EMBL/GenBank/DDBJ databases">
        <authorList>
            <person name="Van Ghelder C."/>
            <person name="Rancurel C."/>
        </authorList>
    </citation>
    <scope>NUCLEOTIDE SEQUENCE</scope>
    <source>
        <strain evidence="1">CNCM I-4278</strain>
    </source>
</reference>
<evidence type="ECO:0000313" key="2">
    <source>
        <dbReference type="Proteomes" id="UP001152607"/>
    </source>
</evidence>
<organism evidence="1 2">
    <name type="scientific">Periconia digitata</name>
    <dbReference type="NCBI Taxonomy" id="1303443"/>
    <lineage>
        <taxon>Eukaryota</taxon>
        <taxon>Fungi</taxon>
        <taxon>Dikarya</taxon>
        <taxon>Ascomycota</taxon>
        <taxon>Pezizomycotina</taxon>
        <taxon>Dothideomycetes</taxon>
        <taxon>Pleosporomycetidae</taxon>
        <taxon>Pleosporales</taxon>
        <taxon>Massarineae</taxon>
        <taxon>Periconiaceae</taxon>
        <taxon>Periconia</taxon>
    </lineage>
</organism>
<dbReference type="Proteomes" id="UP001152607">
    <property type="component" value="Unassembled WGS sequence"/>
</dbReference>
<keyword evidence="2" id="KW-1185">Reference proteome</keyword>
<sequence>MAPLPKLSEEWWLRNVDYTERQVKYKSRYENLAQACRDFRTQLARLEAEGKYRTPRPGARLWTPSRVKQRLCWRLAWKLFTGNMISLITLPNFAFNSNVGEHINRANDAGETGDYDDGAAERAETGVTDWRASGSDRLHLPMRENLARTSYSLEDANTKRKASSAIEVEPKRSRLGQTLENYGVNMTLNHVRLASADLQLMLIKTPRSAAVVKKRATPRWVAIKLNPMIRPQPILRDIFSISRYIWLNYRQSLS</sequence>
<proteinExistence type="predicted"/>
<evidence type="ECO:0000313" key="1">
    <source>
        <dbReference type="EMBL" id="CAI6334005.1"/>
    </source>
</evidence>
<accession>A0A9W4UDP6</accession>
<gene>
    <name evidence="1" type="ORF">PDIGIT_LOCUS7058</name>
</gene>
<dbReference type="AlphaFoldDB" id="A0A9W4UDP6"/>